<evidence type="ECO:0000313" key="3">
    <source>
        <dbReference type="Proteomes" id="UP001189429"/>
    </source>
</evidence>
<feature type="non-terminal residue" evidence="2">
    <location>
        <position position="1"/>
    </location>
</feature>
<organism evidence="2 3">
    <name type="scientific">Prorocentrum cordatum</name>
    <dbReference type="NCBI Taxonomy" id="2364126"/>
    <lineage>
        <taxon>Eukaryota</taxon>
        <taxon>Sar</taxon>
        <taxon>Alveolata</taxon>
        <taxon>Dinophyceae</taxon>
        <taxon>Prorocentrales</taxon>
        <taxon>Prorocentraceae</taxon>
        <taxon>Prorocentrum</taxon>
    </lineage>
</organism>
<feature type="region of interest" description="Disordered" evidence="1">
    <location>
        <begin position="137"/>
        <end position="161"/>
    </location>
</feature>
<sequence>FAHIGELRIRLSGSGSRGAPSQVRREWRCTCAAYARADAKRPGRRRRPSRAAAGRLEQPRNDPRARARGANPCSGAGPGRVGEEGEEEEQEEEEERAGSTKGRLTSCPLLPERSPKEAHSTARGYLTAVASQATNCSPACAAPSSEGTHHGPRRDWGRQLR</sequence>
<evidence type="ECO:0000256" key="1">
    <source>
        <dbReference type="SAM" id="MobiDB-lite"/>
    </source>
</evidence>
<comment type="caution">
    <text evidence="2">The sequence shown here is derived from an EMBL/GenBank/DDBJ whole genome shotgun (WGS) entry which is preliminary data.</text>
</comment>
<evidence type="ECO:0000313" key="2">
    <source>
        <dbReference type="EMBL" id="CAK0878606.1"/>
    </source>
</evidence>
<accession>A0ABN9W148</accession>
<dbReference type="EMBL" id="CAUYUJ010017865">
    <property type="protein sequence ID" value="CAK0878606.1"/>
    <property type="molecule type" value="Genomic_DNA"/>
</dbReference>
<proteinExistence type="predicted"/>
<feature type="compositionally biased region" description="Basic and acidic residues" evidence="1">
    <location>
        <begin position="147"/>
        <end position="161"/>
    </location>
</feature>
<keyword evidence="3" id="KW-1185">Reference proteome</keyword>
<feature type="compositionally biased region" description="Acidic residues" evidence="1">
    <location>
        <begin position="84"/>
        <end position="95"/>
    </location>
</feature>
<gene>
    <name evidence="2" type="ORF">PCOR1329_LOCUS62319</name>
</gene>
<reference evidence="2" key="1">
    <citation type="submission" date="2023-10" db="EMBL/GenBank/DDBJ databases">
        <authorList>
            <person name="Chen Y."/>
            <person name="Shah S."/>
            <person name="Dougan E. K."/>
            <person name="Thang M."/>
            <person name="Chan C."/>
        </authorList>
    </citation>
    <scope>NUCLEOTIDE SEQUENCE [LARGE SCALE GENOMIC DNA]</scope>
</reference>
<protein>
    <submittedName>
        <fullName evidence="2">Uncharacterized protein</fullName>
    </submittedName>
</protein>
<dbReference type="Proteomes" id="UP001189429">
    <property type="component" value="Unassembled WGS sequence"/>
</dbReference>
<name>A0ABN9W148_9DINO</name>
<feature type="region of interest" description="Disordered" evidence="1">
    <location>
        <begin position="1"/>
        <end position="125"/>
    </location>
</feature>